<sequence length="953" mass="102591">MALINKLMKNYLFLLFLGLVSTRIQAQSNAPSNLQASSVTYNQVNLTWNDNSSNEIKFEIERQGFTGTFSKIGEASANSPSYQDKTVTSLNTYSYRVRAVFVTNSSVYSNTLTVNTTQEPPGVPTGLTAVPQSSNSIKLTWTNGSGSAPTDYRIERGTTANGTFTILQTVPYSRTPTFTDNGVSGGQPYCYRIRSQIGTLVSDFTTPVCATPPLAPTNVNNLKATALSSSSIKLTWDRYGKENAISIERRMGQTGNWSKVTATTSDLGEFTDNGLNGGTEYCYRIAEDGHDYSTTACATTQQSAPKAPGRLTASAVSSNQIDLQWADLSDNETGFQVERASSPTALFSRIADLGANTTTYTDQSLQASTPYCYRVRAVNNTGASDFTDVQCATTQAPPVGTPLNLVATAASTTQINLTWTGVSGATTYQLERSPNGNDNWTKIADPVGNAISYTDTGLTPNTRYYYRLRAVIGGNTGPYSNTANASTPDVPPAAPARLTATVISFSQINLQWADLSGNESGFQLERSPNGVDSWTKITDLGADATSYSDQGLSPQTHYFYRVRAVNAAGLSPYSNTADATTPVGPPGTPQNLVASAASTTQINLTWNAVSTAVNVLIERSLTGNDGWTQIASVSGDATTYEDKNLTQNTRYYYRIRGTNVSGTGPYSTIANASTPDSPPAVPARLTVTTFSTNQINLAWADLSTNESSFEIERGTTATGTFTKIADAPTNATTYEDRNLTDNTYYCYRIRAKNAAGPSAYTDAACATTPLAPPATPSNLVAQVSDYDQIRLNWNAPGATAVTVSIERSTNPAGPFVEIKQQPATQTTYTDAGLLEFTTYYYRIRASNPAGNSGASNVAQARIEEIIIAVEDEWITQTQVFVVDRTLHIQTDWHQSSQAQIQLHTMNGRVHLTDTRRVTPAAAWSYSLAGLPTGLYVMAIMAEGRIFSKRILLP</sequence>
<feature type="domain" description="Fibronectin type-III" evidence="3">
    <location>
        <begin position="588"/>
        <end position="677"/>
    </location>
</feature>
<name>A0A6P1VNG9_9BACT</name>
<proteinExistence type="predicted"/>
<evidence type="ECO:0000256" key="2">
    <source>
        <dbReference type="SAM" id="SignalP"/>
    </source>
</evidence>
<dbReference type="Pfam" id="PF00041">
    <property type="entry name" value="fn3"/>
    <property type="match status" value="4"/>
</dbReference>
<dbReference type="InterPro" id="IPR036116">
    <property type="entry name" value="FN3_sf"/>
</dbReference>
<feature type="signal peptide" evidence="2">
    <location>
        <begin position="1"/>
        <end position="26"/>
    </location>
</feature>
<dbReference type="Proteomes" id="UP000464577">
    <property type="component" value="Chromosome"/>
</dbReference>
<dbReference type="PANTHER" id="PTHR13817:SF73">
    <property type="entry name" value="FIBRONECTIN TYPE-III DOMAIN-CONTAINING PROTEIN"/>
    <property type="match status" value="1"/>
</dbReference>
<feature type="domain" description="Fibronectin type-III" evidence="3">
    <location>
        <begin position="30"/>
        <end position="120"/>
    </location>
</feature>
<protein>
    <recommendedName>
        <fullName evidence="3">Fibronectin type-III domain-containing protein</fullName>
    </recommendedName>
</protein>
<dbReference type="Gene3D" id="2.60.40.10">
    <property type="entry name" value="Immunoglobulins"/>
    <property type="match status" value="9"/>
</dbReference>
<feature type="domain" description="Fibronectin type-III" evidence="3">
    <location>
        <begin position="775"/>
        <end position="865"/>
    </location>
</feature>
<dbReference type="AlphaFoldDB" id="A0A6P1VNG9"/>
<dbReference type="SMART" id="SM00060">
    <property type="entry name" value="FN3"/>
    <property type="match status" value="9"/>
</dbReference>
<reference evidence="4 5" key="1">
    <citation type="submission" date="2019-11" db="EMBL/GenBank/DDBJ databases">
        <title>Spirosoma endbachense sp. nov., isolated from a natural salt meadow.</title>
        <authorList>
            <person name="Rojas J."/>
            <person name="Ambika Manirajan B."/>
            <person name="Ratering S."/>
            <person name="Suarez C."/>
            <person name="Geissler-Plaum R."/>
            <person name="Schnell S."/>
        </authorList>
    </citation>
    <scope>NUCLEOTIDE SEQUENCE [LARGE SCALE GENOMIC DNA]</scope>
    <source>
        <strain evidence="4 5">I-24</strain>
    </source>
</reference>
<dbReference type="CDD" id="cd00063">
    <property type="entry name" value="FN3"/>
    <property type="match status" value="9"/>
</dbReference>
<dbReference type="InterPro" id="IPR050964">
    <property type="entry name" value="Striated_Muscle_Regulatory"/>
</dbReference>
<organism evidence="4 5">
    <name type="scientific">Spirosoma endbachense</name>
    <dbReference type="NCBI Taxonomy" id="2666025"/>
    <lineage>
        <taxon>Bacteria</taxon>
        <taxon>Pseudomonadati</taxon>
        <taxon>Bacteroidota</taxon>
        <taxon>Cytophagia</taxon>
        <taxon>Cytophagales</taxon>
        <taxon>Cytophagaceae</taxon>
        <taxon>Spirosoma</taxon>
    </lineage>
</organism>
<feature type="domain" description="Fibronectin type-III" evidence="3">
    <location>
        <begin position="307"/>
        <end position="397"/>
    </location>
</feature>
<gene>
    <name evidence="4" type="ORF">GJR95_03525</name>
</gene>
<evidence type="ECO:0000256" key="1">
    <source>
        <dbReference type="ARBA" id="ARBA00022737"/>
    </source>
</evidence>
<evidence type="ECO:0000313" key="5">
    <source>
        <dbReference type="Proteomes" id="UP000464577"/>
    </source>
</evidence>
<keyword evidence="2" id="KW-0732">Signal</keyword>
<keyword evidence="5" id="KW-1185">Reference proteome</keyword>
<evidence type="ECO:0000259" key="3">
    <source>
        <dbReference type="PROSITE" id="PS50853"/>
    </source>
</evidence>
<evidence type="ECO:0000313" key="4">
    <source>
        <dbReference type="EMBL" id="QHV94154.1"/>
    </source>
</evidence>
<dbReference type="EMBL" id="CP045997">
    <property type="protein sequence ID" value="QHV94154.1"/>
    <property type="molecule type" value="Genomic_DNA"/>
</dbReference>
<dbReference type="SUPFAM" id="SSF49265">
    <property type="entry name" value="Fibronectin type III"/>
    <property type="match status" value="5"/>
</dbReference>
<feature type="domain" description="Fibronectin type-III" evidence="3">
    <location>
        <begin position="218"/>
        <end position="303"/>
    </location>
</feature>
<feature type="chain" id="PRO_5026709820" description="Fibronectin type-III domain-containing protein" evidence="2">
    <location>
        <begin position="27"/>
        <end position="953"/>
    </location>
</feature>
<feature type="domain" description="Fibronectin type-III" evidence="3">
    <location>
        <begin position="123"/>
        <end position="215"/>
    </location>
</feature>
<accession>A0A6P1VNG9</accession>
<dbReference type="PANTHER" id="PTHR13817">
    <property type="entry name" value="TITIN"/>
    <property type="match status" value="1"/>
</dbReference>
<dbReference type="InterPro" id="IPR013783">
    <property type="entry name" value="Ig-like_fold"/>
</dbReference>
<dbReference type="KEGG" id="senf:GJR95_03525"/>
<feature type="domain" description="Fibronectin type-III" evidence="3">
    <location>
        <begin position="494"/>
        <end position="584"/>
    </location>
</feature>
<dbReference type="PROSITE" id="PS50853">
    <property type="entry name" value="FN3"/>
    <property type="match status" value="9"/>
</dbReference>
<keyword evidence="1" id="KW-0677">Repeat</keyword>
<feature type="domain" description="Fibronectin type-III" evidence="3">
    <location>
        <begin position="401"/>
        <end position="490"/>
    </location>
</feature>
<dbReference type="InterPro" id="IPR003961">
    <property type="entry name" value="FN3_dom"/>
</dbReference>
<feature type="domain" description="Fibronectin type-III" evidence="3">
    <location>
        <begin position="681"/>
        <end position="771"/>
    </location>
</feature>